<keyword evidence="2" id="KW-1185">Reference proteome</keyword>
<proteinExistence type="predicted"/>
<evidence type="ECO:0000313" key="2">
    <source>
        <dbReference type="Proteomes" id="UP000265618"/>
    </source>
</evidence>
<protein>
    <submittedName>
        <fullName evidence="1">Uncharacterized protein</fullName>
    </submittedName>
</protein>
<organism evidence="1 2">
    <name type="scientific">Kipferlia bialata</name>
    <dbReference type="NCBI Taxonomy" id="797122"/>
    <lineage>
        <taxon>Eukaryota</taxon>
        <taxon>Metamonada</taxon>
        <taxon>Carpediemonas-like organisms</taxon>
        <taxon>Kipferlia</taxon>
    </lineage>
</organism>
<feature type="non-terminal residue" evidence="1">
    <location>
        <position position="1"/>
    </location>
</feature>
<sequence length="37" mass="4233">FTEFLQGSKAVLSDLEALQAEVEVERSQIIFTIIYIM</sequence>
<gene>
    <name evidence="1" type="ORF">KIPB_015075</name>
</gene>
<accession>A0A391NTY0</accession>
<reference evidence="1 2" key="1">
    <citation type="journal article" date="2018" name="PLoS ONE">
        <title>The draft genome of Kipferlia bialata reveals reductive genome evolution in fornicate parasites.</title>
        <authorList>
            <person name="Tanifuji G."/>
            <person name="Takabayashi S."/>
            <person name="Kume K."/>
            <person name="Takagi M."/>
            <person name="Nakayama T."/>
            <person name="Kamikawa R."/>
            <person name="Inagaki Y."/>
            <person name="Hashimoto T."/>
        </authorList>
    </citation>
    <scope>NUCLEOTIDE SEQUENCE [LARGE SCALE GENOMIC DNA]</scope>
    <source>
        <strain evidence="1">NY0173</strain>
    </source>
</reference>
<dbReference type="EMBL" id="BDIP01008187">
    <property type="protein sequence ID" value="GCA64691.1"/>
    <property type="molecule type" value="Genomic_DNA"/>
</dbReference>
<dbReference type="Proteomes" id="UP000265618">
    <property type="component" value="Unassembled WGS sequence"/>
</dbReference>
<comment type="caution">
    <text evidence="1">The sequence shown here is derived from an EMBL/GenBank/DDBJ whole genome shotgun (WGS) entry which is preliminary data.</text>
</comment>
<dbReference type="AlphaFoldDB" id="A0A391NTY0"/>
<evidence type="ECO:0000313" key="1">
    <source>
        <dbReference type="EMBL" id="GCA64691.1"/>
    </source>
</evidence>
<name>A0A391NTY0_9EUKA</name>